<evidence type="ECO:0008006" key="3">
    <source>
        <dbReference type="Google" id="ProtNLM"/>
    </source>
</evidence>
<dbReference type="EMBL" id="ML976722">
    <property type="protein sequence ID" value="KAF1968261.1"/>
    <property type="molecule type" value="Genomic_DNA"/>
</dbReference>
<dbReference type="AlphaFoldDB" id="A0A6A5UTG1"/>
<organism evidence="1 2">
    <name type="scientific">Bimuria novae-zelandiae CBS 107.79</name>
    <dbReference type="NCBI Taxonomy" id="1447943"/>
    <lineage>
        <taxon>Eukaryota</taxon>
        <taxon>Fungi</taxon>
        <taxon>Dikarya</taxon>
        <taxon>Ascomycota</taxon>
        <taxon>Pezizomycotina</taxon>
        <taxon>Dothideomycetes</taxon>
        <taxon>Pleosporomycetidae</taxon>
        <taxon>Pleosporales</taxon>
        <taxon>Massarineae</taxon>
        <taxon>Didymosphaeriaceae</taxon>
        <taxon>Bimuria</taxon>
    </lineage>
</organism>
<name>A0A6A5UTG1_9PLEO</name>
<evidence type="ECO:0000313" key="1">
    <source>
        <dbReference type="EMBL" id="KAF1968261.1"/>
    </source>
</evidence>
<proteinExistence type="predicted"/>
<accession>A0A6A5UTG1</accession>
<sequence length="261" mass="29750">MRASSLTCSGNPAADGTAKWGWDTLPTEIQLQILGDRLAMVNPITYKTHPIHSKRRLLPLLLTNKQMHDLAAEVYYRENTIRLVTYSPPINTGRNLNVFLQPNIAHRHHVRKLELELRFPNHFTMGDPQPMFMPQHLMPSVEYHRSDVLLLMEPLHPPPQFASTAWQAHFTAVRHFKVVFSGAYCFGFGCNILAQHRPNLRLPEFARIPMRPTSIEVVVPMETGKAGCEFNIRKGCGFECAGIWEQWGTMGADMVELRTPE</sequence>
<keyword evidence="2" id="KW-1185">Reference proteome</keyword>
<protein>
    <recommendedName>
        <fullName evidence="3">F-box domain-containing protein</fullName>
    </recommendedName>
</protein>
<dbReference type="OrthoDB" id="3682330at2759"/>
<reference evidence="1" key="1">
    <citation type="journal article" date="2020" name="Stud. Mycol.">
        <title>101 Dothideomycetes genomes: a test case for predicting lifestyles and emergence of pathogens.</title>
        <authorList>
            <person name="Haridas S."/>
            <person name="Albert R."/>
            <person name="Binder M."/>
            <person name="Bloem J."/>
            <person name="Labutti K."/>
            <person name="Salamov A."/>
            <person name="Andreopoulos B."/>
            <person name="Baker S."/>
            <person name="Barry K."/>
            <person name="Bills G."/>
            <person name="Bluhm B."/>
            <person name="Cannon C."/>
            <person name="Castanera R."/>
            <person name="Culley D."/>
            <person name="Daum C."/>
            <person name="Ezra D."/>
            <person name="Gonzalez J."/>
            <person name="Henrissat B."/>
            <person name="Kuo A."/>
            <person name="Liang C."/>
            <person name="Lipzen A."/>
            <person name="Lutzoni F."/>
            <person name="Magnuson J."/>
            <person name="Mondo S."/>
            <person name="Nolan M."/>
            <person name="Ohm R."/>
            <person name="Pangilinan J."/>
            <person name="Park H.-J."/>
            <person name="Ramirez L."/>
            <person name="Alfaro M."/>
            <person name="Sun H."/>
            <person name="Tritt A."/>
            <person name="Yoshinaga Y."/>
            <person name="Zwiers L.-H."/>
            <person name="Turgeon B."/>
            <person name="Goodwin S."/>
            <person name="Spatafora J."/>
            <person name="Crous P."/>
            <person name="Grigoriev I."/>
        </authorList>
    </citation>
    <scope>NUCLEOTIDE SEQUENCE</scope>
    <source>
        <strain evidence="1">CBS 107.79</strain>
    </source>
</reference>
<evidence type="ECO:0000313" key="2">
    <source>
        <dbReference type="Proteomes" id="UP000800036"/>
    </source>
</evidence>
<dbReference type="Proteomes" id="UP000800036">
    <property type="component" value="Unassembled WGS sequence"/>
</dbReference>
<gene>
    <name evidence="1" type="ORF">BU23DRAFT_602320</name>
</gene>